<dbReference type="OrthoDB" id="6068272at2759"/>
<keyword evidence="2" id="KW-1185">Reference proteome</keyword>
<evidence type="ECO:0000313" key="1">
    <source>
        <dbReference type="EMBL" id="CAC5388427.1"/>
    </source>
</evidence>
<dbReference type="Proteomes" id="UP000507470">
    <property type="component" value="Unassembled WGS sequence"/>
</dbReference>
<protein>
    <submittedName>
        <fullName evidence="1">Uncharacterized protein</fullName>
    </submittedName>
</protein>
<dbReference type="EMBL" id="CACVKT020004162">
    <property type="protein sequence ID" value="CAC5388427.1"/>
    <property type="molecule type" value="Genomic_DNA"/>
</dbReference>
<proteinExistence type="predicted"/>
<evidence type="ECO:0000313" key="2">
    <source>
        <dbReference type="Proteomes" id="UP000507470"/>
    </source>
</evidence>
<name>A0A6J8C1G2_MYTCO</name>
<accession>A0A6J8C1G2</accession>
<reference evidence="1 2" key="1">
    <citation type="submission" date="2020-06" db="EMBL/GenBank/DDBJ databases">
        <authorList>
            <person name="Li R."/>
            <person name="Bekaert M."/>
        </authorList>
    </citation>
    <scope>NUCLEOTIDE SEQUENCE [LARGE SCALE GENOMIC DNA]</scope>
    <source>
        <strain evidence="2">wild</strain>
    </source>
</reference>
<organism evidence="1 2">
    <name type="scientific">Mytilus coruscus</name>
    <name type="common">Sea mussel</name>
    <dbReference type="NCBI Taxonomy" id="42192"/>
    <lineage>
        <taxon>Eukaryota</taxon>
        <taxon>Metazoa</taxon>
        <taxon>Spiralia</taxon>
        <taxon>Lophotrochozoa</taxon>
        <taxon>Mollusca</taxon>
        <taxon>Bivalvia</taxon>
        <taxon>Autobranchia</taxon>
        <taxon>Pteriomorphia</taxon>
        <taxon>Mytilida</taxon>
        <taxon>Mytiloidea</taxon>
        <taxon>Mytilidae</taxon>
        <taxon>Mytilinae</taxon>
        <taxon>Mytilus</taxon>
    </lineage>
</organism>
<sequence>MFWTENTYMLRLSQFVNSRNDLEPSGCDTADHKCYLHAILGCDFLFSENYNLAEHQLKEATTMIAATSSPYRLLCKIITYSTWLLLKQKKLNQMKDILYHGFNFMLRFKEHDVRIHDSIGYLYFDLSRYFIATGKPRKALRMAYKSLEHFESFEKGGGQSLEKQALAWSLIARLSLNCGEFFERIHKKPIDSSKARLYIEMLERNLDNLPIVQKVVYYMVKSDFFYRQGNITGALKNAQISVDISQKNILREELLKSSIRLFYLKKDGKI</sequence>
<gene>
    <name evidence="1" type="ORF">MCOR_23690</name>
</gene>
<dbReference type="AlphaFoldDB" id="A0A6J8C1G2"/>